<evidence type="ECO:0000313" key="3">
    <source>
        <dbReference type="Proteomes" id="UP001362999"/>
    </source>
</evidence>
<accession>A0AAW0BAU0</accession>
<dbReference type="EMBL" id="JAWWNJ010000037">
    <property type="protein sequence ID" value="KAK7022638.1"/>
    <property type="molecule type" value="Genomic_DNA"/>
</dbReference>
<sequence length="737" mass="82970">MPIPITTELEVVLTSQLMTMLFGSPRTLTGALVATGIDFPLTIRIPSLMDSNRGLRFQPWFGLAPETLNMQAHMAVVTLREGSPASTDVAIAVIHVKQSDAHDHPVNRCIAGHFENEEGEWHGNIILLEYDKRSERIMSLREENAKLAADCLEQFIEDYWKAIREGTDLIAARSRQYAFNCYYMVKINGQFTCGNKVVPTEVDEIILCYAVASANPWVMREKARWDLIKVCRRWRTTMHRCPQIWRDIVFHIAMGRAHTAFLCERIPQGVNNLRLTFDTENDYLTGSAFSGATRSNGSIDRWIANVLPLCTGAVSRASTILVRSLTHAYVSTILSTISLPNSTHITAIHCYAHRPSLGLQRVDLPPMSDDPQLRILRLNGVTPTWTTDTVYTTLTHLSLRHIFTAIDRAVVSAMLISSPALVYLELVVVNIIGDFGTYFPPICAPSVTHLTLGLESIPLFHIPANLALPALKSLNIESSTGGWTETAEACRSYLKTVEAVALSCRTLDVTALTFIRELCRAKRVDLSNCSSSFVEFVGENSAVHQPHTRILEWVVPSDTRAAVVQRFMQYSSKVAVYERSKEVEEDLTLELNQALHEVYEQTKRPKRLPHTDQIINQIIIKSVGEKQFPVFMTFIFFAAFNPRRPYHFRTLVQDVFFLLTFKESSPLSTEARNVLTSGSTMTLQQSTNRLLCICRIRIPFETSLLSSHRKNSMSKGSVGIGEFDSDSRECREEHHAH</sequence>
<dbReference type="SUPFAM" id="SSF52047">
    <property type="entry name" value="RNI-like"/>
    <property type="match status" value="1"/>
</dbReference>
<dbReference type="AlphaFoldDB" id="A0AAW0BAU0"/>
<dbReference type="Proteomes" id="UP001362999">
    <property type="component" value="Unassembled WGS sequence"/>
</dbReference>
<evidence type="ECO:0000313" key="2">
    <source>
        <dbReference type="EMBL" id="KAK7022638.1"/>
    </source>
</evidence>
<reference evidence="2 3" key="1">
    <citation type="journal article" date="2024" name="J Genomics">
        <title>Draft genome sequencing and assembly of Favolaschia claudopus CIRM-BRFM 2984 isolated from oak limbs.</title>
        <authorList>
            <person name="Navarro D."/>
            <person name="Drula E."/>
            <person name="Chaduli D."/>
            <person name="Cazenave R."/>
            <person name="Ahrendt S."/>
            <person name="Wang J."/>
            <person name="Lipzen A."/>
            <person name="Daum C."/>
            <person name="Barry K."/>
            <person name="Grigoriev I.V."/>
            <person name="Favel A."/>
            <person name="Rosso M.N."/>
            <person name="Martin F."/>
        </authorList>
    </citation>
    <scope>NUCLEOTIDE SEQUENCE [LARGE SCALE GENOMIC DNA]</scope>
    <source>
        <strain evidence="2 3">CIRM-BRFM 2984</strain>
    </source>
</reference>
<evidence type="ECO:0000256" key="1">
    <source>
        <dbReference type="SAM" id="MobiDB-lite"/>
    </source>
</evidence>
<name>A0AAW0BAU0_9AGAR</name>
<proteinExistence type="predicted"/>
<gene>
    <name evidence="2" type="ORF">R3P38DRAFT_2780627</name>
</gene>
<dbReference type="InterPro" id="IPR032675">
    <property type="entry name" value="LRR_dom_sf"/>
</dbReference>
<comment type="caution">
    <text evidence="2">The sequence shown here is derived from an EMBL/GenBank/DDBJ whole genome shotgun (WGS) entry which is preliminary data.</text>
</comment>
<protein>
    <recommendedName>
        <fullName evidence="4">F-box domain-containing protein</fullName>
    </recommendedName>
</protein>
<organism evidence="2 3">
    <name type="scientific">Favolaschia claudopus</name>
    <dbReference type="NCBI Taxonomy" id="2862362"/>
    <lineage>
        <taxon>Eukaryota</taxon>
        <taxon>Fungi</taxon>
        <taxon>Dikarya</taxon>
        <taxon>Basidiomycota</taxon>
        <taxon>Agaricomycotina</taxon>
        <taxon>Agaricomycetes</taxon>
        <taxon>Agaricomycetidae</taxon>
        <taxon>Agaricales</taxon>
        <taxon>Marasmiineae</taxon>
        <taxon>Mycenaceae</taxon>
        <taxon>Favolaschia</taxon>
    </lineage>
</organism>
<feature type="compositionally biased region" description="Basic and acidic residues" evidence="1">
    <location>
        <begin position="725"/>
        <end position="737"/>
    </location>
</feature>
<feature type="region of interest" description="Disordered" evidence="1">
    <location>
        <begin position="710"/>
        <end position="737"/>
    </location>
</feature>
<evidence type="ECO:0008006" key="4">
    <source>
        <dbReference type="Google" id="ProtNLM"/>
    </source>
</evidence>
<dbReference type="Gene3D" id="3.80.10.10">
    <property type="entry name" value="Ribonuclease Inhibitor"/>
    <property type="match status" value="1"/>
</dbReference>
<keyword evidence="3" id="KW-1185">Reference proteome</keyword>